<dbReference type="HOGENOM" id="CLU_576292_0_0_1"/>
<sequence>MSPSEFTGPSRIVAGRYPAPGTDSLADAMRERRGARGLTPLDANLLHIPLIASGYNTMLGAIRTKGKLPGDIREAMILRVGAINHAAFEWIHHENVGREEGLTTGQLYAIRDAKTPLPPVGTILSSLQIAALAYADHSTRDVRVPMPVIQELKQQLKAWAITSSPSLADEDINIKVDDLYVEAVMVVAAYNLVSRFLLGTDVAGISDMEVPWPVERREHFIVLPSFPSASAPTHTIHAVTLITSPSAPWLVFANSLLTDWSMWSFVIPYFLDLQSSENTTYNILLHSQRGHGLSTLPPKSELHERRTTIPLLATDIANILDALSIPTPVRAIIGVSQGGAAALAFAAMYVDKTRGIVACDTAARTPAGNKEAWEERIRLVRGPEDSVLSNEYAKDTGMGKLAKTTVPRWFPPGSLCSSGVAEGDKQARSVEEMVMRTDVDGFVEGARALGDYDVLGLSPAGVASSDNEALFKTSAERILLLAGSLDGGGKVGKGLQDLSTKWNSPSTTFVEIEGAGHLPMIDSPAKFCDALKQWLGTF</sequence>
<dbReference type="EMBL" id="KN831775">
    <property type="protein sequence ID" value="KIM43731.1"/>
    <property type="molecule type" value="Genomic_DNA"/>
</dbReference>
<feature type="domain" description="Carboxymuconolactone decarboxylase-like" evidence="1">
    <location>
        <begin position="50"/>
        <end position="116"/>
    </location>
</feature>
<evidence type="ECO:0000259" key="1">
    <source>
        <dbReference type="Pfam" id="PF02627"/>
    </source>
</evidence>
<dbReference type="InterPro" id="IPR029032">
    <property type="entry name" value="AhpD-like"/>
</dbReference>
<evidence type="ECO:0000259" key="2">
    <source>
        <dbReference type="Pfam" id="PF12697"/>
    </source>
</evidence>
<protein>
    <recommendedName>
        <fullName evidence="5">AB hydrolase-1 domain-containing protein</fullName>
    </recommendedName>
</protein>
<feature type="domain" description="AB hydrolase-1" evidence="2">
    <location>
        <begin position="250"/>
        <end position="530"/>
    </location>
</feature>
<proteinExistence type="predicted"/>
<dbReference type="OrthoDB" id="9998495at2759"/>
<dbReference type="Gene3D" id="1.20.1290.10">
    <property type="entry name" value="AhpD-like"/>
    <property type="match status" value="1"/>
</dbReference>
<dbReference type="GO" id="GO:0051920">
    <property type="term" value="F:peroxiredoxin activity"/>
    <property type="evidence" value="ECO:0007669"/>
    <property type="project" value="InterPro"/>
</dbReference>
<dbReference type="PANTHER" id="PTHR34846">
    <property type="entry name" value="4-CARBOXYMUCONOLACTONE DECARBOXYLASE FAMILY PROTEIN (AFU_ORTHOLOGUE AFUA_6G11590)"/>
    <property type="match status" value="1"/>
</dbReference>
<evidence type="ECO:0008006" key="5">
    <source>
        <dbReference type="Google" id="ProtNLM"/>
    </source>
</evidence>
<keyword evidence="4" id="KW-1185">Reference proteome</keyword>
<dbReference type="InterPro" id="IPR000073">
    <property type="entry name" value="AB_hydrolase_1"/>
</dbReference>
<reference evidence="4" key="2">
    <citation type="submission" date="2015-01" db="EMBL/GenBank/DDBJ databases">
        <title>Evolutionary Origins and Diversification of the Mycorrhizal Mutualists.</title>
        <authorList>
            <consortium name="DOE Joint Genome Institute"/>
            <consortium name="Mycorrhizal Genomics Consortium"/>
            <person name="Kohler A."/>
            <person name="Kuo A."/>
            <person name="Nagy L.G."/>
            <person name="Floudas D."/>
            <person name="Copeland A."/>
            <person name="Barry K.W."/>
            <person name="Cichocki N."/>
            <person name="Veneault-Fourrey C."/>
            <person name="LaButti K."/>
            <person name="Lindquist E.A."/>
            <person name="Lipzen A."/>
            <person name="Lundell T."/>
            <person name="Morin E."/>
            <person name="Murat C."/>
            <person name="Riley R."/>
            <person name="Ohm R."/>
            <person name="Sun H."/>
            <person name="Tunlid A."/>
            <person name="Henrissat B."/>
            <person name="Grigoriev I.V."/>
            <person name="Hibbett D.S."/>
            <person name="Martin F."/>
        </authorList>
    </citation>
    <scope>NUCLEOTIDE SEQUENCE [LARGE SCALE GENOMIC DNA]</scope>
    <source>
        <strain evidence="4">h7</strain>
    </source>
</reference>
<dbReference type="Proteomes" id="UP000053424">
    <property type="component" value="Unassembled WGS sequence"/>
</dbReference>
<evidence type="ECO:0000313" key="4">
    <source>
        <dbReference type="Proteomes" id="UP000053424"/>
    </source>
</evidence>
<dbReference type="AlphaFoldDB" id="A0A0C3CJ41"/>
<organism evidence="3 4">
    <name type="scientific">Hebeloma cylindrosporum</name>
    <dbReference type="NCBI Taxonomy" id="76867"/>
    <lineage>
        <taxon>Eukaryota</taxon>
        <taxon>Fungi</taxon>
        <taxon>Dikarya</taxon>
        <taxon>Basidiomycota</taxon>
        <taxon>Agaricomycotina</taxon>
        <taxon>Agaricomycetes</taxon>
        <taxon>Agaricomycetidae</taxon>
        <taxon>Agaricales</taxon>
        <taxon>Agaricineae</taxon>
        <taxon>Hymenogastraceae</taxon>
        <taxon>Hebeloma</taxon>
    </lineage>
</organism>
<dbReference type="InterPro" id="IPR029058">
    <property type="entry name" value="AB_hydrolase_fold"/>
</dbReference>
<name>A0A0C3CJ41_HEBCY</name>
<dbReference type="PANTHER" id="PTHR34846:SF11">
    <property type="entry name" value="4-CARBOXYMUCONOLACTONE DECARBOXYLASE FAMILY PROTEIN (AFU_ORTHOLOGUE AFUA_6G11590)"/>
    <property type="match status" value="1"/>
</dbReference>
<dbReference type="Pfam" id="PF02627">
    <property type="entry name" value="CMD"/>
    <property type="match status" value="1"/>
</dbReference>
<dbReference type="SUPFAM" id="SSF53474">
    <property type="entry name" value="alpha/beta-Hydrolases"/>
    <property type="match status" value="1"/>
</dbReference>
<dbReference type="Pfam" id="PF12697">
    <property type="entry name" value="Abhydrolase_6"/>
    <property type="match status" value="1"/>
</dbReference>
<accession>A0A0C3CJ41</accession>
<dbReference type="Gene3D" id="3.40.50.1820">
    <property type="entry name" value="alpha/beta hydrolase"/>
    <property type="match status" value="1"/>
</dbReference>
<dbReference type="STRING" id="686832.A0A0C3CJ41"/>
<evidence type="ECO:0000313" key="3">
    <source>
        <dbReference type="EMBL" id="KIM43731.1"/>
    </source>
</evidence>
<gene>
    <name evidence="3" type="ORF">M413DRAFT_443637</name>
</gene>
<reference evidence="3 4" key="1">
    <citation type="submission" date="2014-04" db="EMBL/GenBank/DDBJ databases">
        <authorList>
            <consortium name="DOE Joint Genome Institute"/>
            <person name="Kuo A."/>
            <person name="Gay G."/>
            <person name="Dore J."/>
            <person name="Kohler A."/>
            <person name="Nagy L.G."/>
            <person name="Floudas D."/>
            <person name="Copeland A."/>
            <person name="Barry K.W."/>
            <person name="Cichocki N."/>
            <person name="Veneault-Fourrey C."/>
            <person name="LaButti K."/>
            <person name="Lindquist E.A."/>
            <person name="Lipzen A."/>
            <person name="Lundell T."/>
            <person name="Morin E."/>
            <person name="Murat C."/>
            <person name="Sun H."/>
            <person name="Tunlid A."/>
            <person name="Henrissat B."/>
            <person name="Grigoriev I.V."/>
            <person name="Hibbett D.S."/>
            <person name="Martin F."/>
            <person name="Nordberg H.P."/>
            <person name="Cantor M.N."/>
            <person name="Hua S.X."/>
        </authorList>
    </citation>
    <scope>NUCLEOTIDE SEQUENCE [LARGE SCALE GENOMIC DNA]</scope>
    <source>
        <strain evidence="4">h7</strain>
    </source>
</reference>
<dbReference type="InterPro" id="IPR003779">
    <property type="entry name" value="CMD-like"/>
</dbReference>
<dbReference type="SUPFAM" id="SSF69118">
    <property type="entry name" value="AhpD-like"/>
    <property type="match status" value="1"/>
</dbReference>